<feature type="domain" description="Protein kinase" evidence="2">
    <location>
        <begin position="24"/>
        <end position="329"/>
    </location>
</feature>
<evidence type="ECO:0000313" key="6">
    <source>
        <dbReference type="Proteomes" id="UP000659654"/>
    </source>
</evidence>
<name>A0A1I7SX35_BURXY</name>
<evidence type="ECO:0000313" key="4">
    <source>
        <dbReference type="EMBL" id="CAG9100146.1"/>
    </source>
</evidence>
<dbReference type="EMBL" id="CAJFDI010000002">
    <property type="protein sequence ID" value="CAD5216786.1"/>
    <property type="molecule type" value="Genomic_DNA"/>
</dbReference>
<keyword evidence="1" id="KW-0067">ATP-binding</keyword>
<dbReference type="SUPFAM" id="SSF56112">
    <property type="entry name" value="Protein kinase-like (PK-like)"/>
    <property type="match status" value="1"/>
</dbReference>
<dbReference type="AlphaFoldDB" id="A0A1I7SX35"/>
<gene>
    <name evidence="3" type="ORF">BXYJ_LOCUS4709</name>
</gene>
<accession>A0A1I7SX35</accession>
<reference evidence="4" key="2">
    <citation type="submission" date="2020-08" db="EMBL/GenBank/DDBJ databases">
        <authorList>
            <person name="Kikuchi T."/>
        </authorList>
    </citation>
    <scope>NUCLEOTIDE SEQUENCE</scope>
    <source>
        <strain evidence="3">Ka4C1</strain>
    </source>
</reference>
<evidence type="ECO:0000313" key="7">
    <source>
        <dbReference type="WBParaSite" id="BXY_1761800.1"/>
    </source>
</evidence>
<organism evidence="5 7">
    <name type="scientific">Bursaphelenchus xylophilus</name>
    <name type="common">Pinewood nematode worm</name>
    <name type="synonym">Aphelenchoides xylophilus</name>
    <dbReference type="NCBI Taxonomy" id="6326"/>
    <lineage>
        <taxon>Eukaryota</taxon>
        <taxon>Metazoa</taxon>
        <taxon>Ecdysozoa</taxon>
        <taxon>Nematoda</taxon>
        <taxon>Chromadorea</taxon>
        <taxon>Rhabditida</taxon>
        <taxon>Tylenchina</taxon>
        <taxon>Tylenchomorpha</taxon>
        <taxon>Aphelenchoidea</taxon>
        <taxon>Aphelenchoididae</taxon>
        <taxon>Bursaphelenchus</taxon>
    </lineage>
</organism>
<dbReference type="SMR" id="A0A1I7SX35"/>
<dbReference type="PROSITE" id="PS00107">
    <property type="entry name" value="PROTEIN_KINASE_ATP"/>
    <property type="match status" value="1"/>
</dbReference>
<dbReference type="InterPro" id="IPR011009">
    <property type="entry name" value="Kinase-like_dom_sf"/>
</dbReference>
<dbReference type="EMBL" id="CAJFCV020000002">
    <property type="protein sequence ID" value="CAG9100146.1"/>
    <property type="molecule type" value="Genomic_DNA"/>
</dbReference>
<dbReference type="InterPro" id="IPR050235">
    <property type="entry name" value="CK1_Ser-Thr_kinase"/>
</dbReference>
<evidence type="ECO:0000313" key="5">
    <source>
        <dbReference type="Proteomes" id="UP000095284"/>
    </source>
</evidence>
<keyword evidence="1" id="KW-0547">Nucleotide-binding</keyword>
<dbReference type="PANTHER" id="PTHR11909">
    <property type="entry name" value="CASEIN KINASE-RELATED"/>
    <property type="match status" value="1"/>
</dbReference>
<dbReference type="InterPro" id="IPR000719">
    <property type="entry name" value="Prot_kinase_dom"/>
</dbReference>
<sequence length="329" mass="37246">MTSTEEDDLGIKPETVISASKGNYVVEKMLGEGGFGAVFKVHLESDPEKKYAMKVEKKLETRKHSKLKMEIAILKAVAEERKKHKVSHFTEIVDRAKKSNYTLIVMQLVGKSLAELKGARPEKVFSTATGLGVGQQCLQAIEELHAAKFVHRDIKPANYAVGMDEQSHIIYILDFGIARKFVKSDGDLKTPREGIGFKGTVRFASITCHNGFDVGPIDDVESWFYLLLDISVPKGLPWKRLGDKHAVKRSKEVMRERFLHIFSDLKYKEIFNQILGYIKDVKYHETVDYNYIYNLIALSAKTAGVNLDDPYDWESPPNPPRESTHSNIK</sequence>
<dbReference type="GO" id="GO:0004672">
    <property type="term" value="F:protein kinase activity"/>
    <property type="evidence" value="ECO:0007669"/>
    <property type="project" value="InterPro"/>
</dbReference>
<dbReference type="eggNOG" id="KOG1164">
    <property type="taxonomic scope" value="Eukaryota"/>
</dbReference>
<protein>
    <submittedName>
        <fullName evidence="3">(pine wood nematode) hypothetical protein</fullName>
    </submittedName>
    <submittedName>
        <fullName evidence="7">Protein kinase domain-containing protein</fullName>
    </submittedName>
</protein>
<proteinExistence type="predicted"/>
<dbReference type="SMART" id="SM00220">
    <property type="entry name" value="S_TKc"/>
    <property type="match status" value="1"/>
</dbReference>
<evidence type="ECO:0000313" key="3">
    <source>
        <dbReference type="EMBL" id="CAD5216786.1"/>
    </source>
</evidence>
<dbReference type="GO" id="GO:0005524">
    <property type="term" value="F:ATP binding"/>
    <property type="evidence" value="ECO:0007669"/>
    <property type="project" value="UniProtKB-UniRule"/>
</dbReference>
<dbReference type="PROSITE" id="PS50011">
    <property type="entry name" value="PROTEIN_KINASE_DOM"/>
    <property type="match status" value="1"/>
</dbReference>
<dbReference type="InterPro" id="IPR017441">
    <property type="entry name" value="Protein_kinase_ATP_BS"/>
</dbReference>
<dbReference type="Proteomes" id="UP000095284">
    <property type="component" value="Unplaced"/>
</dbReference>
<dbReference type="Proteomes" id="UP000659654">
    <property type="component" value="Unassembled WGS sequence"/>
</dbReference>
<reference evidence="7" key="1">
    <citation type="submission" date="2016-11" db="UniProtKB">
        <authorList>
            <consortium name="WormBaseParasite"/>
        </authorList>
    </citation>
    <scope>IDENTIFICATION</scope>
</reference>
<feature type="binding site" evidence="1">
    <location>
        <position position="54"/>
    </location>
    <ligand>
        <name>ATP</name>
        <dbReference type="ChEBI" id="CHEBI:30616"/>
    </ligand>
</feature>
<dbReference type="Gene3D" id="1.10.510.10">
    <property type="entry name" value="Transferase(Phosphotransferase) domain 1"/>
    <property type="match status" value="1"/>
</dbReference>
<evidence type="ECO:0000259" key="2">
    <source>
        <dbReference type="PROSITE" id="PS50011"/>
    </source>
</evidence>
<evidence type="ECO:0000256" key="1">
    <source>
        <dbReference type="PROSITE-ProRule" id="PRU10141"/>
    </source>
</evidence>
<keyword evidence="6" id="KW-1185">Reference proteome</keyword>
<dbReference type="Pfam" id="PF00069">
    <property type="entry name" value="Pkinase"/>
    <property type="match status" value="1"/>
</dbReference>
<dbReference type="FunFam" id="1.10.510.10:FF:000967">
    <property type="entry name" value="Protein CBG11274"/>
    <property type="match status" value="1"/>
</dbReference>
<dbReference type="Proteomes" id="UP000582659">
    <property type="component" value="Unassembled WGS sequence"/>
</dbReference>
<dbReference type="OrthoDB" id="5872528at2759"/>
<dbReference type="WBParaSite" id="BXY_1761800.1">
    <property type="protein sequence ID" value="BXY_1761800.1"/>
    <property type="gene ID" value="BXY_1761800"/>
</dbReference>